<evidence type="ECO:0000256" key="5">
    <source>
        <dbReference type="ARBA" id="ARBA00022989"/>
    </source>
</evidence>
<proteinExistence type="inferred from homology"/>
<dbReference type="Pfam" id="PF09803">
    <property type="entry name" value="Pet100"/>
    <property type="match status" value="1"/>
</dbReference>
<evidence type="ECO:0000256" key="4">
    <source>
        <dbReference type="ARBA" id="ARBA00022946"/>
    </source>
</evidence>
<dbReference type="Proteomes" id="UP000027265">
    <property type="component" value="Unassembled WGS sequence"/>
</dbReference>
<name>A0A067QA75_9AGAM</name>
<keyword evidence="4" id="KW-0809">Transit peptide</keyword>
<comment type="subcellular location">
    <subcellularLocation>
        <location evidence="1">Membrane</location>
        <topology evidence="1">Single-pass membrane protein</topology>
    </subcellularLocation>
    <subcellularLocation>
        <location evidence="2">Mitochondrion membrane</location>
    </subcellularLocation>
</comment>
<keyword evidence="3" id="KW-0812">Transmembrane</keyword>
<evidence type="ECO:0000256" key="1">
    <source>
        <dbReference type="ARBA" id="ARBA00004167"/>
    </source>
</evidence>
<sequence length="91" mass="10664">MGGPNLEVFKFGLYVFFPVVTLLYYGDPEWYNKHVIPYKDHIFAREDKIVSKLPTEQSSVRDELARIKAEKLARRMERDKAEETPGSDRMV</sequence>
<reference evidence="10" key="1">
    <citation type="journal article" date="2014" name="Proc. Natl. Acad. Sci. U.S.A.">
        <title>Extensive sampling of basidiomycete genomes demonstrates inadequacy of the white-rot/brown-rot paradigm for wood decay fungi.</title>
        <authorList>
            <person name="Riley R."/>
            <person name="Salamov A.A."/>
            <person name="Brown D.W."/>
            <person name="Nagy L.G."/>
            <person name="Floudas D."/>
            <person name="Held B.W."/>
            <person name="Levasseur A."/>
            <person name="Lombard V."/>
            <person name="Morin E."/>
            <person name="Otillar R."/>
            <person name="Lindquist E.A."/>
            <person name="Sun H."/>
            <person name="LaButti K.M."/>
            <person name="Schmutz J."/>
            <person name="Jabbour D."/>
            <person name="Luo H."/>
            <person name="Baker S.E."/>
            <person name="Pisabarro A.G."/>
            <person name="Walton J.D."/>
            <person name="Blanchette R.A."/>
            <person name="Henrissat B."/>
            <person name="Martin F."/>
            <person name="Cullen D."/>
            <person name="Hibbett D.S."/>
            <person name="Grigoriev I.V."/>
        </authorList>
    </citation>
    <scope>NUCLEOTIDE SEQUENCE [LARGE SCALE GENOMIC DNA]</scope>
    <source>
        <strain evidence="10">MUCL 33604</strain>
    </source>
</reference>
<evidence type="ECO:0000256" key="7">
    <source>
        <dbReference type="ARBA" id="ARBA00023136"/>
    </source>
</evidence>
<dbReference type="GO" id="GO:0033617">
    <property type="term" value="P:mitochondrial respiratory chain complex IV assembly"/>
    <property type="evidence" value="ECO:0007669"/>
    <property type="project" value="InterPro"/>
</dbReference>
<dbReference type="EMBL" id="KL197715">
    <property type="protein sequence ID" value="KDQ59471.1"/>
    <property type="molecule type" value="Genomic_DNA"/>
</dbReference>
<comment type="similarity">
    <text evidence="8">Belongs to the PET100 family.</text>
</comment>
<dbReference type="GO" id="GO:0005743">
    <property type="term" value="C:mitochondrial inner membrane"/>
    <property type="evidence" value="ECO:0007669"/>
    <property type="project" value="TreeGrafter"/>
</dbReference>
<evidence type="ECO:0000313" key="10">
    <source>
        <dbReference type="Proteomes" id="UP000027265"/>
    </source>
</evidence>
<evidence type="ECO:0000256" key="8">
    <source>
        <dbReference type="ARBA" id="ARBA00038077"/>
    </source>
</evidence>
<evidence type="ECO:0000256" key="2">
    <source>
        <dbReference type="ARBA" id="ARBA00004325"/>
    </source>
</evidence>
<protein>
    <submittedName>
        <fullName evidence="9">Uncharacterized protein</fullName>
    </submittedName>
</protein>
<dbReference type="GO" id="GO:0051082">
    <property type="term" value="F:unfolded protein binding"/>
    <property type="evidence" value="ECO:0007669"/>
    <property type="project" value="TreeGrafter"/>
</dbReference>
<dbReference type="OrthoDB" id="18175at2759"/>
<evidence type="ECO:0000256" key="3">
    <source>
        <dbReference type="ARBA" id="ARBA00022692"/>
    </source>
</evidence>
<dbReference type="InParanoid" id="A0A067QA75"/>
<dbReference type="InterPro" id="IPR018625">
    <property type="entry name" value="Pet100"/>
</dbReference>
<evidence type="ECO:0000256" key="6">
    <source>
        <dbReference type="ARBA" id="ARBA00023128"/>
    </source>
</evidence>
<dbReference type="HOGENOM" id="CLU_156745_1_1_1"/>
<evidence type="ECO:0000313" key="9">
    <source>
        <dbReference type="EMBL" id="KDQ59471.1"/>
    </source>
</evidence>
<keyword evidence="10" id="KW-1185">Reference proteome</keyword>
<keyword evidence="7" id="KW-0472">Membrane</keyword>
<dbReference type="PANTHER" id="PTHR33968">
    <property type="entry name" value="PROTEIN PET100 HOMOLOG, MITOCHONDRIAL"/>
    <property type="match status" value="1"/>
</dbReference>
<gene>
    <name evidence="9" type="ORF">JAAARDRAFT_126811</name>
</gene>
<dbReference type="STRING" id="933084.A0A067QA75"/>
<keyword evidence="5" id="KW-1133">Transmembrane helix</keyword>
<keyword evidence="6" id="KW-0496">Mitochondrion</keyword>
<organism evidence="9 10">
    <name type="scientific">Jaapia argillacea MUCL 33604</name>
    <dbReference type="NCBI Taxonomy" id="933084"/>
    <lineage>
        <taxon>Eukaryota</taxon>
        <taxon>Fungi</taxon>
        <taxon>Dikarya</taxon>
        <taxon>Basidiomycota</taxon>
        <taxon>Agaricomycotina</taxon>
        <taxon>Agaricomycetes</taxon>
        <taxon>Agaricomycetidae</taxon>
        <taxon>Jaapiales</taxon>
        <taxon>Jaapiaceae</taxon>
        <taxon>Jaapia</taxon>
    </lineage>
</organism>
<dbReference type="AlphaFoldDB" id="A0A067QA75"/>
<dbReference type="PANTHER" id="PTHR33968:SF1">
    <property type="entry name" value="PROTEIN PET100 HOMOLOG, MITOCHONDRIAL"/>
    <property type="match status" value="1"/>
</dbReference>
<accession>A0A067QA75</accession>